<keyword evidence="1" id="KW-0805">Transcription regulation</keyword>
<reference evidence="7 9" key="2">
    <citation type="submission" date="2019-03" db="EMBL/GenBank/DDBJ databases">
        <title>Genomic Encyclopedia of Archaeal and Bacterial Type Strains, Phase II (KMG-II): from individual species to whole genera.</title>
        <authorList>
            <person name="Goeker M."/>
        </authorList>
    </citation>
    <scope>NUCLEOTIDE SEQUENCE [LARGE SCALE GENOMIC DNA]</scope>
    <source>
        <strain evidence="7 9">DSM 15594</strain>
    </source>
</reference>
<proteinExistence type="predicted"/>
<dbReference type="Gene3D" id="1.10.357.10">
    <property type="entry name" value="Tetracycline Repressor, domain 2"/>
    <property type="match status" value="1"/>
</dbReference>
<evidence type="ECO:0000256" key="2">
    <source>
        <dbReference type="ARBA" id="ARBA00023125"/>
    </source>
</evidence>
<comment type="caution">
    <text evidence="6">The sequence shown here is derived from an EMBL/GenBank/DDBJ whole genome shotgun (WGS) entry which is preliminary data.</text>
</comment>
<sequence>MTHQSTERDAILDTALHLALHRGWHGFSLRELAEARELSLAALSQHFRSRDDLAEALFDRADQALLSLLPDEQLPLNERLFSAMMTWFDYLSPYRNIVKEILGYKLEPGHFHLQAHGLTRISRTVQWLLESAHWQAAGWRRSAGEVALTGIYLTTMMSFVNDTGDELNTTQTLLHGLLSRSSRLLQD</sequence>
<evidence type="ECO:0000256" key="1">
    <source>
        <dbReference type="ARBA" id="ARBA00023015"/>
    </source>
</evidence>
<evidence type="ECO:0000313" key="7">
    <source>
        <dbReference type="EMBL" id="TDW58534.1"/>
    </source>
</evidence>
<dbReference type="PROSITE" id="PS50977">
    <property type="entry name" value="HTH_TETR_2"/>
    <property type="match status" value="1"/>
</dbReference>
<dbReference type="PANTHER" id="PTHR30055">
    <property type="entry name" value="HTH-TYPE TRANSCRIPTIONAL REGULATOR RUTR"/>
    <property type="match status" value="1"/>
</dbReference>
<dbReference type="InterPro" id="IPR050109">
    <property type="entry name" value="HTH-type_TetR-like_transc_reg"/>
</dbReference>
<dbReference type="EMBL" id="SODO01000008">
    <property type="protein sequence ID" value="TDW58534.1"/>
    <property type="molecule type" value="Genomic_DNA"/>
</dbReference>
<dbReference type="InterPro" id="IPR009057">
    <property type="entry name" value="Homeodomain-like_sf"/>
</dbReference>
<dbReference type="Proteomes" id="UP000243640">
    <property type="component" value="Unassembled WGS sequence"/>
</dbReference>
<feature type="DNA-binding region" description="H-T-H motif" evidence="4">
    <location>
        <begin position="28"/>
        <end position="47"/>
    </location>
</feature>
<keyword evidence="2 4" id="KW-0238">DNA-binding</keyword>
<name>A0A235CG28_9GAMM</name>
<evidence type="ECO:0000256" key="3">
    <source>
        <dbReference type="ARBA" id="ARBA00023163"/>
    </source>
</evidence>
<evidence type="ECO:0000313" key="9">
    <source>
        <dbReference type="Proteomes" id="UP000295058"/>
    </source>
</evidence>
<evidence type="ECO:0000256" key="4">
    <source>
        <dbReference type="PROSITE-ProRule" id="PRU00335"/>
    </source>
</evidence>
<feature type="domain" description="HTH tetR-type" evidence="5">
    <location>
        <begin position="5"/>
        <end position="65"/>
    </location>
</feature>
<evidence type="ECO:0000313" key="8">
    <source>
        <dbReference type="Proteomes" id="UP000243640"/>
    </source>
</evidence>
<dbReference type="Proteomes" id="UP000295058">
    <property type="component" value="Unassembled WGS sequence"/>
</dbReference>
<evidence type="ECO:0000313" key="6">
    <source>
        <dbReference type="EMBL" id="OYD23319.1"/>
    </source>
</evidence>
<dbReference type="InterPro" id="IPR001647">
    <property type="entry name" value="HTH_TetR"/>
</dbReference>
<keyword evidence="3" id="KW-0804">Transcription</keyword>
<organism evidence="6 8">
    <name type="scientific">Oceanimonas baumannii</name>
    <dbReference type="NCBI Taxonomy" id="129578"/>
    <lineage>
        <taxon>Bacteria</taxon>
        <taxon>Pseudomonadati</taxon>
        <taxon>Pseudomonadota</taxon>
        <taxon>Gammaproteobacteria</taxon>
        <taxon>Aeromonadales</taxon>
        <taxon>Aeromonadaceae</taxon>
        <taxon>Oceanimonas</taxon>
    </lineage>
</organism>
<gene>
    <name evidence="6" type="ORF">B6S09_12725</name>
    <name evidence="7" type="ORF">LY04_02312</name>
</gene>
<dbReference type="RefSeq" id="WP_094278875.1">
    <property type="nucleotide sequence ID" value="NZ_NQJF01000010.1"/>
</dbReference>
<dbReference type="GO" id="GO:0000976">
    <property type="term" value="F:transcription cis-regulatory region binding"/>
    <property type="evidence" value="ECO:0007669"/>
    <property type="project" value="TreeGrafter"/>
</dbReference>
<dbReference type="Pfam" id="PF00440">
    <property type="entry name" value="TetR_N"/>
    <property type="match status" value="1"/>
</dbReference>
<dbReference type="SUPFAM" id="SSF46689">
    <property type="entry name" value="Homeodomain-like"/>
    <property type="match status" value="1"/>
</dbReference>
<evidence type="ECO:0000259" key="5">
    <source>
        <dbReference type="PROSITE" id="PS50977"/>
    </source>
</evidence>
<accession>A0A235CG28</accession>
<dbReference type="PANTHER" id="PTHR30055:SF234">
    <property type="entry name" value="HTH-TYPE TRANSCRIPTIONAL REGULATOR BETI"/>
    <property type="match status" value="1"/>
</dbReference>
<reference evidence="6 8" key="1">
    <citation type="submission" date="2017-08" db="EMBL/GenBank/DDBJ databases">
        <title>Draft Genome Sequence of the Marine Bacterium Oceanimonas baumannii ATCC 700832.</title>
        <authorList>
            <person name="Mcclelland W.D."/>
            <person name="Brennan M.A."/>
            <person name="Trachtenberg A.M."/>
            <person name="Maclea K.S."/>
        </authorList>
    </citation>
    <scope>NUCLEOTIDE SEQUENCE [LARGE SCALE GENOMIC DNA]</scope>
    <source>
        <strain evidence="6 8">ATCC 700832</strain>
    </source>
</reference>
<dbReference type="OrthoDB" id="7375611at2"/>
<protein>
    <submittedName>
        <fullName evidence="7">TetR family transcriptional regulator</fullName>
    </submittedName>
</protein>
<dbReference type="EMBL" id="NQJF01000010">
    <property type="protein sequence ID" value="OYD23319.1"/>
    <property type="molecule type" value="Genomic_DNA"/>
</dbReference>
<dbReference type="GO" id="GO:0003700">
    <property type="term" value="F:DNA-binding transcription factor activity"/>
    <property type="evidence" value="ECO:0007669"/>
    <property type="project" value="TreeGrafter"/>
</dbReference>
<keyword evidence="9" id="KW-1185">Reference proteome</keyword>
<dbReference type="AlphaFoldDB" id="A0A235CG28"/>